<feature type="transmembrane region" description="Helical" evidence="5">
    <location>
        <begin position="274"/>
        <end position="292"/>
    </location>
</feature>
<dbReference type="InterPro" id="IPR012340">
    <property type="entry name" value="NA-bd_OB-fold"/>
</dbReference>
<dbReference type="InterPro" id="IPR056738">
    <property type="entry name" value="NfeD1b_N"/>
</dbReference>
<dbReference type="CDD" id="cd07021">
    <property type="entry name" value="Clp_protease_NfeD_like"/>
    <property type="match status" value="1"/>
</dbReference>
<evidence type="ECO:0000313" key="9">
    <source>
        <dbReference type="EMBL" id="EAX47526.1"/>
    </source>
</evidence>
<keyword evidence="2 5" id="KW-0812">Transmembrane</keyword>
<keyword evidence="10" id="KW-1185">Reference proteome</keyword>
<keyword evidence="4 5" id="KW-0472">Membrane</keyword>
<evidence type="ECO:0000256" key="2">
    <source>
        <dbReference type="ARBA" id="ARBA00022692"/>
    </source>
</evidence>
<dbReference type="Pfam" id="PF25145">
    <property type="entry name" value="NfeD1b_N"/>
    <property type="match status" value="1"/>
</dbReference>
<dbReference type="Pfam" id="PF01957">
    <property type="entry name" value="NfeD"/>
    <property type="match status" value="1"/>
</dbReference>
<reference evidence="9 10" key="2">
    <citation type="submission" date="2007-01" db="EMBL/GenBank/DDBJ databases">
        <title>Sequencing of the draft genome and assembly of Thermosinus carboxydivorans Nor1.</title>
        <authorList>
            <consortium name="US DOE Joint Genome Institute (JGI-PGF)"/>
            <person name="Copeland A."/>
            <person name="Lucas S."/>
            <person name="Lapidus A."/>
            <person name="Barry K."/>
            <person name="Glavina del Rio T."/>
            <person name="Dalin E."/>
            <person name="Tice H."/>
            <person name="Bruce D."/>
            <person name="Pitluck S."/>
            <person name="Richardson P."/>
        </authorList>
    </citation>
    <scope>NUCLEOTIDE SEQUENCE [LARGE SCALE GENOMIC DNA]</scope>
    <source>
        <strain evidence="9 10">Nor1</strain>
    </source>
</reference>
<dbReference type="SUPFAM" id="SSF52096">
    <property type="entry name" value="ClpP/crotonase"/>
    <property type="match status" value="1"/>
</dbReference>
<feature type="transmembrane region" description="Helical" evidence="5">
    <location>
        <begin position="299"/>
        <end position="316"/>
    </location>
</feature>
<protein>
    <submittedName>
        <fullName evidence="9">Uncharacterized protein</fullName>
    </submittedName>
</protein>
<comment type="caution">
    <text evidence="9">The sequence shown here is derived from an EMBL/GenBank/DDBJ whole genome shotgun (WGS) entry which is preliminary data.</text>
</comment>
<accession>A1HR18</accession>
<evidence type="ECO:0000256" key="4">
    <source>
        <dbReference type="ARBA" id="ARBA00023136"/>
    </source>
</evidence>
<evidence type="ECO:0000259" key="6">
    <source>
        <dbReference type="Pfam" id="PF01957"/>
    </source>
</evidence>
<dbReference type="Gene3D" id="3.90.226.10">
    <property type="entry name" value="2-enoyl-CoA Hydratase, Chain A, domain 1"/>
    <property type="match status" value="1"/>
</dbReference>
<gene>
    <name evidence="9" type="ORF">TcarDRAFT_1261</name>
</gene>
<dbReference type="SUPFAM" id="SSF141322">
    <property type="entry name" value="NfeD domain-like"/>
    <property type="match status" value="1"/>
</dbReference>
<reference evidence="9 10" key="1">
    <citation type="submission" date="2007-01" db="EMBL/GenBank/DDBJ databases">
        <title>Annotation of the draft genome assembly of Thermosinus carboxydivorans Nor1.</title>
        <authorList>
            <consortium name="US DOE Joint Genome Institute (JGI-ORNL)"/>
            <person name="Larimer F."/>
            <person name="Land M."/>
            <person name="Hauser L."/>
        </authorList>
    </citation>
    <scope>NUCLEOTIDE SEQUENCE [LARGE SCALE GENOMIC DNA]</scope>
    <source>
        <strain evidence="9 10">Nor1</strain>
    </source>
</reference>
<dbReference type="PANTHER" id="PTHR33507:SF3">
    <property type="entry name" value="INNER MEMBRANE PROTEIN YBBJ"/>
    <property type="match status" value="1"/>
</dbReference>
<keyword evidence="3 5" id="KW-1133">Transmembrane helix</keyword>
<feature type="domain" description="NfeD1b N-terminal" evidence="8">
    <location>
        <begin position="32"/>
        <end position="210"/>
    </location>
</feature>
<dbReference type="Proteomes" id="UP000005139">
    <property type="component" value="Unassembled WGS sequence"/>
</dbReference>
<feature type="domain" description="NfeD integral membrane" evidence="7">
    <location>
        <begin position="230"/>
        <end position="343"/>
    </location>
</feature>
<dbReference type="PANTHER" id="PTHR33507">
    <property type="entry name" value="INNER MEMBRANE PROTEIN YBBJ"/>
    <property type="match status" value="1"/>
</dbReference>
<dbReference type="InterPro" id="IPR052165">
    <property type="entry name" value="Membrane_assoc_protease"/>
</dbReference>
<dbReference type="EMBL" id="AAWL01000009">
    <property type="protein sequence ID" value="EAX47526.1"/>
    <property type="molecule type" value="Genomic_DNA"/>
</dbReference>
<feature type="transmembrane region" description="Helical" evidence="5">
    <location>
        <begin position="322"/>
        <end position="343"/>
    </location>
</feature>
<organism evidence="9 10">
    <name type="scientific">Thermosinus carboxydivorans Nor1</name>
    <dbReference type="NCBI Taxonomy" id="401526"/>
    <lineage>
        <taxon>Bacteria</taxon>
        <taxon>Bacillati</taxon>
        <taxon>Bacillota</taxon>
        <taxon>Negativicutes</taxon>
        <taxon>Selenomonadales</taxon>
        <taxon>Sporomusaceae</taxon>
        <taxon>Thermosinus</taxon>
    </lineage>
</organism>
<evidence type="ECO:0000256" key="1">
    <source>
        <dbReference type="ARBA" id="ARBA00004141"/>
    </source>
</evidence>
<evidence type="ECO:0000256" key="3">
    <source>
        <dbReference type="ARBA" id="ARBA00022989"/>
    </source>
</evidence>
<dbReference type="AlphaFoldDB" id="A1HR18"/>
<evidence type="ECO:0000313" key="10">
    <source>
        <dbReference type="Proteomes" id="UP000005139"/>
    </source>
</evidence>
<comment type="subcellular location">
    <subcellularLocation>
        <location evidence="1">Membrane</location>
        <topology evidence="1">Multi-pass membrane protein</topology>
    </subcellularLocation>
</comment>
<evidence type="ECO:0000259" key="8">
    <source>
        <dbReference type="Pfam" id="PF25145"/>
    </source>
</evidence>
<evidence type="ECO:0000259" key="7">
    <source>
        <dbReference type="Pfam" id="PF24961"/>
    </source>
</evidence>
<dbReference type="InterPro" id="IPR029045">
    <property type="entry name" value="ClpP/crotonase-like_dom_sf"/>
</dbReference>
<dbReference type="GO" id="GO:0005886">
    <property type="term" value="C:plasma membrane"/>
    <property type="evidence" value="ECO:0007669"/>
    <property type="project" value="TreeGrafter"/>
</dbReference>
<dbReference type="eggNOG" id="COG1030">
    <property type="taxonomic scope" value="Bacteria"/>
</dbReference>
<dbReference type="RefSeq" id="WP_007289477.1">
    <property type="nucleotide sequence ID" value="NZ_AAWL01000009.1"/>
</dbReference>
<sequence length="436" mass="46682" precursor="true">MRYKPLAVVFLLILVFSFVEPTVLAADDRQPVLLIPIKGEINGSQAALVRRVLTEASAQKAQAVLIEIDTFGGLVDPAVAIRDIIIDYPLPTICYVKNRAWSAGALIALAHKHIVIAPGGSLGAAEPIPATEKTIAALKAEFAATANKRGRDPRIAEAMVDKTLGLPGYAQPGQILALTDYQAQQVGYADLVAPDRETVLRRYGLENAPLIEHAPGWAERAAGWLSDPMVKSLLLSIIFLAVLTEIKTAGMGVAALLGLVAALHFFGSQWLTGFAGWLEILLFVGGLVLLAIEIYVPGFGFFGIIGTVSILVSFFLTLGGGLFALNVLAGSLILAVIIFLVIVKHLPTSKLWTKLVLKESETTQAGFVSARDYSQFIGKTGTVISFLRPAGVIEIEGTQLDVLSEGRYVPPGTRVMVVSVNGSRIVVRPINDKEER</sequence>
<dbReference type="OrthoDB" id="9806253at2"/>
<evidence type="ECO:0000256" key="5">
    <source>
        <dbReference type="SAM" id="Phobius"/>
    </source>
</evidence>
<feature type="domain" description="NfeD-like C-terminal" evidence="6">
    <location>
        <begin position="374"/>
        <end position="429"/>
    </location>
</feature>
<dbReference type="Gene3D" id="2.40.50.140">
    <property type="entry name" value="Nucleic acid-binding proteins"/>
    <property type="match status" value="1"/>
</dbReference>
<dbReference type="InterPro" id="IPR056739">
    <property type="entry name" value="NfeD_membrane"/>
</dbReference>
<dbReference type="InterPro" id="IPR002810">
    <property type="entry name" value="NfeD-like_C"/>
</dbReference>
<proteinExistence type="predicted"/>
<name>A1HR18_9FIRM</name>
<dbReference type="Pfam" id="PF24961">
    <property type="entry name" value="NfeD_membrane"/>
    <property type="match status" value="1"/>
</dbReference>